<comment type="caution">
    <text evidence="12">The sequence shown here is derived from an EMBL/GenBank/DDBJ whole genome shotgun (WGS) entry which is preliminary data.</text>
</comment>
<reference evidence="12 13" key="1">
    <citation type="submission" date="2019-03" db="EMBL/GenBank/DDBJ databases">
        <title>Sequencing 25 genomes of Wallemia mellicola.</title>
        <authorList>
            <person name="Gostincar C."/>
        </authorList>
    </citation>
    <scope>NUCLEOTIDE SEQUENCE [LARGE SCALE GENOMIC DNA]</scope>
    <source>
        <strain evidence="12 13">EXF-1262</strain>
    </source>
</reference>
<evidence type="ECO:0008006" key="14">
    <source>
        <dbReference type="Google" id="ProtNLM"/>
    </source>
</evidence>
<dbReference type="AlphaFoldDB" id="A0A4T0PN11"/>
<dbReference type="GO" id="GO:0015914">
    <property type="term" value="P:phospholipid transport"/>
    <property type="evidence" value="ECO:0007669"/>
    <property type="project" value="TreeGrafter"/>
</dbReference>
<dbReference type="PANTHER" id="PTHR13466:SF0">
    <property type="entry name" value="SMP-LTD DOMAIN-CONTAINING PROTEIN"/>
    <property type="match status" value="1"/>
</dbReference>
<keyword evidence="3 9" id="KW-0812">Transmembrane</keyword>
<dbReference type="PANTHER" id="PTHR13466">
    <property type="entry name" value="TEX2 PROTEIN-RELATED"/>
    <property type="match status" value="1"/>
</dbReference>
<evidence type="ECO:0000256" key="9">
    <source>
        <dbReference type="SAM" id="Phobius"/>
    </source>
</evidence>
<evidence type="ECO:0000259" key="10">
    <source>
        <dbReference type="PROSITE" id="PS50206"/>
    </source>
</evidence>
<evidence type="ECO:0000256" key="6">
    <source>
        <dbReference type="ARBA" id="ARBA00023055"/>
    </source>
</evidence>
<keyword evidence="6" id="KW-0445">Lipid transport</keyword>
<evidence type="ECO:0000256" key="3">
    <source>
        <dbReference type="ARBA" id="ARBA00022692"/>
    </source>
</evidence>
<dbReference type="Gene3D" id="3.40.250.10">
    <property type="entry name" value="Rhodanese-like domain"/>
    <property type="match status" value="1"/>
</dbReference>
<evidence type="ECO:0000256" key="1">
    <source>
        <dbReference type="ARBA" id="ARBA00004586"/>
    </source>
</evidence>
<evidence type="ECO:0000256" key="8">
    <source>
        <dbReference type="ARBA" id="ARBA00023136"/>
    </source>
</evidence>
<sequence length="409" mass="46336">MTDEHPINSKNWWHAYGELNTAVKEMTVDELAGLYSSGTPGVDFVVIDVRRADLSEIIPGAINLPSQSLPATLPSLVHSLSNIKKFIFHCNSCQGRGPRSAGWFADALNKHLDHIGAHNDTKERVYFLKGGINAWKDKFGTGELTARGKAWDGKTLSTIQLYTPSYQISTTMNLSFTVGLLIGQSSVILLLILIIKYFIFSDVDVAIEKKRKKKLKRGEGLDENVYKYKTKYESVEWINSLLSGYYGVYREYLDSNGVEIIEKLLNRRSIPLLDRIEVNNFEIGYKYPQLSNARITEKGECLIDFDYNDQLLVETSSKFIINYPRERLASIPIDISIKLIRFNGCVSMSIEGGYMVVSLHSNYNLILKCQSQLGSKAKLQDIPKLEEIIINNIDNLLTTKFKQFKIKLL</sequence>
<protein>
    <recommendedName>
        <fullName evidence="14">Rhodanese domain-containing protein</fullName>
    </recommendedName>
</protein>
<keyword evidence="2" id="KW-0813">Transport</keyword>
<dbReference type="InterPro" id="IPR001763">
    <property type="entry name" value="Rhodanese-like_dom"/>
</dbReference>
<feature type="transmembrane region" description="Helical" evidence="9">
    <location>
        <begin position="187"/>
        <end position="207"/>
    </location>
</feature>
<dbReference type="GO" id="GO:0032865">
    <property type="term" value="C:ERMES complex"/>
    <property type="evidence" value="ECO:0007669"/>
    <property type="project" value="TreeGrafter"/>
</dbReference>
<evidence type="ECO:0000256" key="2">
    <source>
        <dbReference type="ARBA" id="ARBA00022448"/>
    </source>
</evidence>
<keyword evidence="7" id="KW-0446">Lipid-binding</keyword>
<name>A0A4T0PN11_9BASI</name>
<dbReference type="GO" id="GO:0005789">
    <property type="term" value="C:endoplasmic reticulum membrane"/>
    <property type="evidence" value="ECO:0007669"/>
    <property type="project" value="UniProtKB-SubCell"/>
</dbReference>
<proteinExistence type="predicted"/>
<keyword evidence="5 9" id="KW-1133">Transmembrane helix</keyword>
<dbReference type="CDD" id="cd21671">
    <property type="entry name" value="SMP_Mmm1"/>
    <property type="match status" value="1"/>
</dbReference>
<evidence type="ECO:0000313" key="12">
    <source>
        <dbReference type="EMBL" id="TIB97954.1"/>
    </source>
</evidence>
<gene>
    <name evidence="12" type="ORF">E3Q17_03165</name>
</gene>
<dbReference type="Pfam" id="PF10296">
    <property type="entry name" value="MMM1"/>
    <property type="match status" value="2"/>
</dbReference>
<dbReference type="Pfam" id="PF00581">
    <property type="entry name" value="Rhodanese"/>
    <property type="match status" value="1"/>
</dbReference>
<evidence type="ECO:0000256" key="5">
    <source>
        <dbReference type="ARBA" id="ARBA00022989"/>
    </source>
</evidence>
<evidence type="ECO:0000259" key="11">
    <source>
        <dbReference type="PROSITE" id="PS51847"/>
    </source>
</evidence>
<dbReference type="InterPro" id="IPR036873">
    <property type="entry name" value="Rhodanese-like_dom_sf"/>
</dbReference>
<evidence type="ECO:0000256" key="4">
    <source>
        <dbReference type="ARBA" id="ARBA00022824"/>
    </source>
</evidence>
<keyword evidence="8 9" id="KW-0472">Membrane</keyword>
<dbReference type="InterPro" id="IPR031468">
    <property type="entry name" value="SMP_LBD"/>
</dbReference>
<dbReference type="GO" id="GO:0008289">
    <property type="term" value="F:lipid binding"/>
    <property type="evidence" value="ECO:0007669"/>
    <property type="project" value="UniProtKB-KW"/>
</dbReference>
<dbReference type="Proteomes" id="UP000307169">
    <property type="component" value="Unassembled WGS sequence"/>
</dbReference>
<evidence type="ECO:0000313" key="13">
    <source>
        <dbReference type="Proteomes" id="UP000307169"/>
    </source>
</evidence>
<dbReference type="PROSITE" id="PS50206">
    <property type="entry name" value="RHODANESE_3"/>
    <property type="match status" value="1"/>
</dbReference>
<dbReference type="GO" id="GO:1990456">
    <property type="term" value="P:mitochondrion-endoplasmic reticulum membrane tethering"/>
    <property type="evidence" value="ECO:0007669"/>
    <property type="project" value="TreeGrafter"/>
</dbReference>
<comment type="subcellular location">
    <subcellularLocation>
        <location evidence="1">Endoplasmic reticulum membrane</location>
    </subcellularLocation>
</comment>
<feature type="domain" description="SMP-LTD" evidence="11">
    <location>
        <begin position="231"/>
        <end position="409"/>
    </location>
</feature>
<dbReference type="InterPro" id="IPR019411">
    <property type="entry name" value="MMM1_dom"/>
</dbReference>
<evidence type="ECO:0000256" key="7">
    <source>
        <dbReference type="ARBA" id="ARBA00023121"/>
    </source>
</evidence>
<dbReference type="SMART" id="SM00450">
    <property type="entry name" value="RHOD"/>
    <property type="match status" value="1"/>
</dbReference>
<dbReference type="EMBL" id="SPRH01000042">
    <property type="protein sequence ID" value="TIB97954.1"/>
    <property type="molecule type" value="Genomic_DNA"/>
</dbReference>
<dbReference type="SUPFAM" id="SSF52821">
    <property type="entry name" value="Rhodanese/Cell cycle control phosphatase"/>
    <property type="match status" value="1"/>
</dbReference>
<keyword evidence="4" id="KW-0256">Endoplasmic reticulum</keyword>
<dbReference type="PROSITE" id="PS51847">
    <property type="entry name" value="SMP"/>
    <property type="match status" value="1"/>
</dbReference>
<organism evidence="12 13">
    <name type="scientific">Wallemia mellicola</name>
    <dbReference type="NCBI Taxonomy" id="1708541"/>
    <lineage>
        <taxon>Eukaryota</taxon>
        <taxon>Fungi</taxon>
        <taxon>Dikarya</taxon>
        <taxon>Basidiomycota</taxon>
        <taxon>Wallemiomycotina</taxon>
        <taxon>Wallemiomycetes</taxon>
        <taxon>Wallemiales</taxon>
        <taxon>Wallemiaceae</taxon>
        <taxon>Wallemia</taxon>
    </lineage>
</organism>
<accession>A0A4T0PN11</accession>
<feature type="domain" description="Rhodanese" evidence="10">
    <location>
        <begin position="40"/>
        <end position="144"/>
    </location>
</feature>